<evidence type="ECO:0000256" key="8">
    <source>
        <dbReference type="ARBA" id="ARBA00022960"/>
    </source>
</evidence>
<dbReference type="InterPro" id="IPR023346">
    <property type="entry name" value="Lysozyme-like_dom_sf"/>
</dbReference>
<keyword evidence="9" id="KW-0573">Peptidoglycan synthesis</keyword>
<evidence type="ECO:0000259" key="16">
    <source>
        <dbReference type="PROSITE" id="PS51178"/>
    </source>
</evidence>
<dbReference type="InterPro" id="IPR005543">
    <property type="entry name" value="PASTA_dom"/>
</dbReference>
<dbReference type="GO" id="GO:0008658">
    <property type="term" value="F:penicillin binding"/>
    <property type="evidence" value="ECO:0007669"/>
    <property type="project" value="InterPro"/>
</dbReference>
<comment type="similarity">
    <text evidence="2">In the N-terminal section; belongs to the glycosyltransferase 51 family.</text>
</comment>
<feature type="domain" description="PASTA" evidence="16">
    <location>
        <begin position="705"/>
        <end position="771"/>
    </location>
</feature>
<evidence type="ECO:0000256" key="1">
    <source>
        <dbReference type="ARBA" id="ARBA00007090"/>
    </source>
</evidence>
<dbReference type="FunFam" id="1.10.3810.10:FF:000001">
    <property type="entry name" value="Penicillin-binding protein 1A"/>
    <property type="match status" value="1"/>
</dbReference>
<dbReference type="InterPro" id="IPR001460">
    <property type="entry name" value="PCN-bd_Tpept"/>
</dbReference>
<dbReference type="EC" id="3.4.-.-" evidence="17"/>
<dbReference type="Gene3D" id="3.40.710.10">
    <property type="entry name" value="DD-peptidase/beta-lactamase superfamily"/>
    <property type="match status" value="1"/>
</dbReference>
<dbReference type="PROSITE" id="PS51178">
    <property type="entry name" value="PASTA"/>
    <property type="match status" value="1"/>
</dbReference>
<dbReference type="SUPFAM" id="SSF53955">
    <property type="entry name" value="Lysozyme-like"/>
    <property type="match status" value="1"/>
</dbReference>
<dbReference type="SUPFAM" id="SSF56601">
    <property type="entry name" value="beta-lactamase/transpeptidase-like"/>
    <property type="match status" value="1"/>
</dbReference>
<dbReference type="AlphaFoldDB" id="A0A6J4LEN9"/>
<evidence type="ECO:0000256" key="11">
    <source>
        <dbReference type="ARBA" id="ARBA00023316"/>
    </source>
</evidence>
<dbReference type="InterPro" id="IPR050396">
    <property type="entry name" value="Glycosyltr_51/Transpeptidase"/>
</dbReference>
<dbReference type="EMBL" id="CADCUD010000087">
    <property type="protein sequence ID" value="CAA9330132.1"/>
    <property type="molecule type" value="Genomic_DNA"/>
</dbReference>
<dbReference type="Pfam" id="PF00912">
    <property type="entry name" value="Transgly"/>
    <property type="match status" value="1"/>
</dbReference>
<dbReference type="InterPro" id="IPR036950">
    <property type="entry name" value="PBP_transglycosylase"/>
</dbReference>
<organism evidence="17">
    <name type="scientific">uncultured Nocardioidaceae bacterium</name>
    <dbReference type="NCBI Taxonomy" id="253824"/>
    <lineage>
        <taxon>Bacteria</taxon>
        <taxon>Bacillati</taxon>
        <taxon>Actinomycetota</taxon>
        <taxon>Actinomycetes</taxon>
        <taxon>Propionibacteriales</taxon>
        <taxon>Nocardioidaceae</taxon>
        <taxon>environmental samples</taxon>
    </lineage>
</organism>
<dbReference type="PANTHER" id="PTHR32282">
    <property type="entry name" value="BINDING PROTEIN TRANSPEPTIDASE, PUTATIVE-RELATED"/>
    <property type="match status" value="1"/>
</dbReference>
<feature type="region of interest" description="Disordered" evidence="14">
    <location>
        <begin position="771"/>
        <end position="846"/>
    </location>
</feature>
<dbReference type="GO" id="GO:0009252">
    <property type="term" value="P:peptidoglycan biosynthetic process"/>
    <property type="evidence" value="ECO:0007669"/>
    <property type="project" value="UniProtKB-KW"/>
</dbReference>
<dbReference type="GO" id="GO:0071555">
    <property type="term" value="P:cell wall organization"/>
    <property type="evidence" value="ECO:0007669"/>
    <property type="project" value="UniProtKB-KW"/>
</dbReference>
<keyword evidence="15" id="KW-0472">Membrane</keyword>
<dbReference type="CDD" id="cd06577">
    <property type="entry name" value="PASTA_pknB"/>
    <property type="match status" value="1"/>
</dbReference>
<sequence length="846" mass="88649">MRYTPVLVPAARARTLVTMVVPPAAQSPKRRPIRKIGAMLLVSAMCGVLVAGLLLPLASLIGLTTRNVAQGFQDLPLELDTEPTPQRTTVLDSNGNVLAYFYKQNREDVPLKKVAPIMQKAIIAIEDSRFYEHGAIDVRGTIRAFISNAADNATQGGSSITQQLVKQILVTQAKTREARAEAVAPTYARKLRELQYALAYEREYSKKKILESYLNIAYFGDGAYGIQEAAQHFFSVDADELDLRQSALIAGLVKNPSQYDPTRFPDAALDRRNTVLGRMADLGIIGQGQLERMLASGLGLKPNPRPNGCVSTEAPFFCLYVQNYLLQEPALGDTPEERQRTLEEGGLTITTTLDLKAQVAADKAVQEAVYKDDLAIGAMAMVEPGTGEVRTIAQSRPIGTDKSKGQTYLNYSVPKLYGNANGFQPGSTFKLFVIAAALEMGLGPDVSFSTVEPYQLPSGTDYKDCDGNFWSGDHAVENSTGDQGIETMVTGTQQSINVYFMKLEQLTDMCRPVTLARDMGLQIPEDDEVPVFALGVSDASPLDMASAYATFAARGIFCEPHPVTSVLDHDGEVLVNYNGDCKRLLKANSADAINDILRGVQETGFGVGNQLDVPSAAKTGTSQAERTVWYVGYTPTLSTAATVAGVNRSGQPATLDYKTIGGRYITPDLASGSGFAGPMWAAAMREVKHLTPNRDFKEPNIQQLGELAVDVPPVGGLSVSDAQQTLKAAGFETVVGGYVDSEYAAGTVAYTSPGAYTEGYEGQVVTIYQSTGYVAPPPDTGPPPGGGDGGGGDGGSGDGGGGDGDGDGDGGGGDGGGGDGGGGDGGSGDGGDGGGGGGGGGGNGGG</sequence>
<evidence type="ECO:0000256" key="6">
    <source>
        <dbReference type="ARBA" id="ARBA00022679"/>
    </source>
</evidence>
<evidence type="ECO:0000256" key="9">
    <source>
        <dbReference type="ARBA" id="ARBA00022984"/>
    </source>
</evidence>
<evidence type="ECO:0000256" key="7">
    <source>
        <dbReference type="ARBA" id="ARBA00022801"/>
    </source>
</evidence>
<keyword evidence="15" id="KW-0812">Transmembrane</keyword>
<evidence type="ECO:0000256" key="13">
    <source>
        <dbReference type="ARBA" id="ARBA00049902"/>
    </source>
</evidence>
<dbReference type="GO" id="GO:0008360">
    <property type="term" value="P:regulation of cell shape"/>
    <property type="evidence" value="ECO:0007669"/>
    <property type="project" value="UniProtKB-KW"/>
</dbReference>
<evidence type="ECO:0000256" key="12">
    <source>
        <dbReference type="ARBA" id="ARBA00034000"/>
    </source>
</evidence>
<comment type="catalytic activity">
    <reaction evidence="13">
        <text>[GlcNAc-(1-&gt;4)-Mur2Ac(oyl-L-Ala-gamma-D-Glu-L-Lys-D-Ala-D-Ala)](n)-di-trans,octa-cis-undecaprenyl diphosphate + beta-D-GlcNAc-(1-&gt;4)-Mur2Ac(oyl-L-Ala-gamma-D-Glu-L-Lys-D-Ala-D-Ala)-di-trans,octa-cis-undecaprenyl diphosphate = [GlcNAc-(1-&gt;4)-Mur2Ac(oyl-L-Ala-gamma-D-Glu-L-Lys-D-Ala-D-Ala)](n+1)-di-trans,octa-cis-undecaprenyl diphosphate + di-trans,octa-cis-undecaprenyl diphosphate + H(+)</text>
        <dbReference type="Rhea" id="RHEA:23708"/>
        <dbReference type="Rhea" id="RHEA-COMP:9602"/>
        <dbReference type="Rhea" id="RHEA-COMP:9603"/>
        <dbReference type="ChEBI" id="CHEBI:15378"/>
        <dbReference type="ChEBI" id="CHEBI:58405"/>
        <dbReference type="ChEBI" id="CHEBI:60033"/>
        <dbReference type="ChEBI" id="CHEBI:78435"/>
        <dbReference type="EC" id="2.4.99.28"/>
    </reaction>
</comment>
<dbReference type="Pfam" id="PF00905">
    <property type="entry name" value="Transpeptidase"/>
    <property type="match status" value="1"/>
</dbReference>
<reference evidence="17" key="1">
    <citation type="submission" date="2020-02" db="EMBL/GenBank/DDBJ databases">
        <authorList>
            <person name="Meier V. D."/>
        </authorList>
    </citation>
    <scope>NUCLEOTIDE SEQUENCE</scope>
    <source>
        <strain evidence="17">AVDCRST_MAG46</strain>
    </source>
</reference>
<dbReference type="GO" id="GO:0006508">
    <property type="term" value="P:proteolysis"/>
    <property type="evidence" value="ECO:0007669"/>
    <property type="project" value="UniProtKB-KW"/>
</dbReference>
<keyword evidence="8" id="KW-0133">Cell shape</keyword>
<evidence type="ECO:0000256" key="2">
    <source>
        <dbReference type="ARBA" id="ARBA00007739"/>
    </source>
</evidence>
<comment type="similarity">
    <text evidence="1">In the C-terminal section; belongs to the transpeptidase family.</text>
</comment>
<feature type="compositionally biased region" description="Pro residues" evidence="14">
    <location>
        <begin position="775"/>
        <end position="785"/>
    </location>
</feature>
<accession>A0A6J4LEN9</accession>
<dbReference type="GO" id="GO:0009002">
    <property type="term" value="F:serine-type D-Ala-D-Ala carboxypeptidase activity"/>
    <property type="evidence" value="ECO:0007669"/>
    <property type="project" value="UniProtKB-EC"/>
</dbReference>
<dbReference type="Pfam" id="PF03793">
    <property type="entry name" value="PASTA"/>
    <property type="match status" value="1"/>
</dbReference>
<keyword evidence="10" id="KW-0511">Multifunctional enzyme</keyword>
<name>A0A6J4LEN9_9ACTN</name>
<keyword evidence="11" id="KW-0961">Cell wall biogenesis/degradation</keyword>
<keyword evidence="6 17" id="KW-0808">Transferase</keyword>
<keyword evidence="4" id="KW-0645">Protease</keyword>
<dbReference type="PANTHER" id="PTHR32282:SF33">
    <property type="entry name" value="PEPTIDOGLYCAN GLYCOSYLTRANSFERASE"/>
    <property type="match status" value="1"/>
</dbReference>
<evidence type="ECO:0000256" key="4">
    <source>
        <dbReference type="ARBA" id="ARBA00022670"/>
    </source>
</evidence>
<feature type="transmembrane region" description="Helical" evidence="15">
    <location>
        <begin position="38"/>
        <end position="63"/>
    </location>
</feature>
<dbReference type="GO" id="GO:0030288">
    <property type="term" value="C:outer membrane-bounded periplasmic space"/>
    <property type="evidence" value="ECO:0007669"/>
    <property type="project" value="TreeGrafter"/>
</dbReference>
<evidence type="ECO:0000256" key="15">
    <source>
        <dbReference type="SAM" id="Phobius"/>
    </source>
</evidence>
<keyword evidence="3" id="KW-0121">Carboxypeptidase</keyword>
<evidence type="ECO:0000256" key="3">
    <source>
        <dbReference type="ARBA" id="ARBA00022645"/>
    </source>
</evidence>
<dbReference type="EC" id="2.4.1.129" evidence="17"/>
<evidence type="ECO:0000313" key="17">
    <source>
        <dbReference type="EMBL" id="CAA9330132.1"/>
    </source>
</evidence>
<dbReference type="InterPro" id="IPR012338">
    <property type="entry name" value="Beta-lactam/transpept-like"/>
</dbReference>
<evidence type="ECO:0000256" key="10">
    <source>
        <dbReference type="ARBA" id="ARBA00023268"/>
    </source>
</evidence>
<proteinExistence type="inferred from homology"/>
<comment type="catalytic activity">
    <reaction evidence="12">
        <text>Preferential cleavage: (Ac)2-L-Lys-D-Ala-|-D-Ala. Also transpeptidation of peptidyl-alanyl moieties that are N-acyl substituents of D-alanine.</text>
        <dbReference type="EC" id="3.4.16.4"/>
    </reaction>
</comment>
<keyword evidence="7 17" id="KW-0378">Hydrolase</keyword>
<keyword evidence="5 17" id="KW-0328">Glycosyltransferase</keyword>
<keyword evidence="15" id="KW-1133">Transmembrane helix</keyword>
<dbReference type="GO" id="GO:0008955">
    <property type="term" value="F:peptidoglycan glycosyltransferase activity"/>
    <property type="evidence" value="ECO:0007669"/>
    <property type="project" value="UniProtKB-EC"/>
</dbReference>
<evidence type="ECO:0000256" key="5">
    <source>
        <dbReference type="ARBA" id="ARBA00022676"/>
    </source>
</evidence>
<dbReference type="Gene3D" id="3.30.10.20">
    <property type="match status" value="1"/>
</dbReference>
<protein>
    <submittedName>
        <fullName evidence="17">Multimodular transpeptidase-transglycosylase</fullName>
        <ecNumber evidence="17">2.4.1.129</ecNumber>
        <ecNumber evidence="17">3.4.-.-</ecNumber>
    </submittedName>
</protein>
<dbReference type="SMART" id="SM00740">
    <property type="entry name" value="PASTA"/>
    <property type="match status" value="1"/>
</dbReference>
<evidence type="ECO:0000256" key="14">
    <source>
        <dbReference type="SAM" id="MobiDB-lite"/>
    </source>
</evidence>
<feature type="compositionally biased region" description="Gly residues" evidence="14">
    <location>
        <begin position="786"/>
        <end position="846"/>
    </location>
</feature>
<dbReference type="InterPro" id="IPR001264">
    <property type="entry name" value="Glyco_trans_51"/>
</dbReference>
<gene>
    <name evidence="17" type="ORF">AVDCRST_MAG46-1373</name>
</gene>
<dbReference type="Gene3D" id="1.10.3810.10">
    <property type="entry name" value="Biosynthetic peptidoglycan transglycosylase-like"/>
    <property type="match status" value="1"/>
</dbReference>